<dbReference type="AlphaFoldDB" id="A0A074J064"/>
<dbReference type="EMBL" id="AUND01000041">
    <property type="protein sequence ID" value="KEO50756.1"/>
    <property type="molecule type" value="Genomic_DNA"/>
</dbReference>
<keyword evidence="1" id="KW-0596">Phosphopantetheine</keyword>
<evidence type="ECO:0000256" key="2">
    <source>
        <dbReference type="ARBA" id="ARBA00022553"/>
    </source>
</evidence>
<organism evidence="4 5">
    <name type="scientific">Thioclava pacifica DSM 10166</name>
    <dbReference type="NCBI Taxonomy" id="1353537"/>
    <lineage>
        <taxon>Bacteria</taxon>
        <taxon>Pseudomonadati</taxon>
        <taxon>Pseudomonadota</taxon>
        <taxon>Alphaproteobacteria</taxon>
        <taxon>Rhodobacterales</taxon>
        <taxon>Paracoccaceae</taxon>
        <taxon>Thioclava</taxon>
    </lineage>
</organism>
<dbReference type="PANTHER" id="PTHR20863">
    <property type="entry name" value="ACYL CARRIER PROTEIN"/>
    <property type="match status" value="1"/>
</dbReference>
<dbReference type="PROSITE" id="PS50075">
    <property type="entry name" value="CARRIER"/>
    <property type="match status" value="1"/>
</dbReference>
<dbReference type="eggNOG" id="COG0236">
    <property type="taxonomic scope" value="Bacteria"/>
</dbReference>
<dbReference type="GO" id="GO:0000036">
    <property type="term" value="F:acyl carrier activity"/>
    <property type="evidence" value="ECO:0007669"/>
    <property type="project" value="TreeGrafter"/>
</dbReference>
<dbReference type="PANTHER" id="PTHR20863:SF76">
    <property type="entry name" value="CARRIER DOMAIN-CONTAINING PROTEIN"/>
    <property type="match status" value="1"/>
</dbReference>
<evidence type="ECO:0000256" key="1">
    <source>
        <dbReference type="ARBA" id="ARBA00022450"/>
    </source>
</evidence>
<proteinExistence type="predicted"/>
<reference evidence="4 5" key="1">
    <citation type="submission" date="2013-07" db="EMBL/GenBank/DDBJ databases">
        <title>Thioclava pacifica DSM 10166 Genome Sequencing.</title>
        <authorList>
            <person name="Lai Q."/>
            <person name="Shao Z."/>
        </authorList>
    </citation>
    <scope>NUCLEOTIDE SEQUENCE [LARGE SCALE GENOMIC DNA]</scope>
    <source>
        <strain evidence="4 5">DSM 10166</strain>
    </source>
</reference>
<dbReference type="RefSeq" id="WP_038079916.1">
    <property type="nucleotide sequence ID" value="NZ_AUND01000041.1"/>
</dbReference>
<gene>
    <name evidence="4" type="ORF">TP2_14100</name>
</gene>
<dbReference type="InterPro" id="IPR036736">
    <property type="entry name" value="ACP-like_sf"/>
</dbReference>
<dbReference type="Proteomes" id="UP000027432">
    <property type="component" value="Unassembled WGS sequence"/>
</dbReference>
<evidence type="ECO:0000313" key="4">
    <source>
        <dbReference type="EMBL" id="KEO50756.1"/>
    </source>
</evidence>
<dbReference type="Gene3D" id="1.10.1200.10">
    <property type="entry name" value="ACP-like"/>
    <property type="match status" value="1"/>
</dbReference>
<evidence type="ECO:0000259" key="3">
    <source>
        <dbReference type="PROSITE" id="PS50075"/>
    </source>
</evidence>
<dbReference type="GO" id="GO:0000035">
    <property type="term" value="F:acyl binding"/>
    <property type="evidence" value="ECO:0007669"/>
    <property type="project" value="TreeGrafter"/>
</dbReference>
<dbReference type="InterPro" id="IPR009081">
    <property type="entry name" value="PP-bd_ACP"/>
</dbReference>
<dbReference type="Pfam" id="PF00550">
    <property type="entry name" value="PP-binding"/>
    <property type="match status" value="1"/>
</dbReference>
<protein>
    <recommendedName>
        <fullName evidence="3">Carrier domain-containing protein</fullName>
    </recommendedName>
</protein>
<accession>A0A074J064</accession>
<comment type="caution">
    <text evidence="4">The sequence shown here is derived from an EMBL/GenBank/DDBJ whole genome shotgun (WGS) entry which is preliminary data.</text>
</comment>
<feature type="domain" description="Carrier" evidence="3">
    <location>
        <begin position="5"/>
        <end position="80"/>
    </location>
</feature>
<dbReference type="SUPFAM" id="SSF47336">
    <property type="entry name" value="ACP-like"/>
    <property type="match status" value="1"/>
</dbReference>
<dbReference type="STRING" id="1353537.TP2_14100"/>
<dbReference type="InterPro" id="IPR003231">
    <property type="entry name" value="ACP"/>
</dbReference>
<dbReference type="OrthoDB" id="9810922at2"/>
<name>A0A074J064_9RHOB</name>
<keyword evidence="5" id="KW-1185">Reference proteome</keyword>
<evidence type="ECO:0000313" key="5">
    <source>
        <dbReference type="Proteomes" id="UP000027432"/>
    </source>
</evidence>
<sequence length="80" mass="8627">MTEDEIRSAYIEELVKVAPDLDPAGIAGSDHLQDDLELDSMDILNLVIALNARFGVAIAEADYPQIATPDLAAAFLKSRV</sequence>
<keyword evidence="2" id="KW-0597">Phosphoprotein</keyword>